<sequence length="63" mass="6818">MGITRGWRRGLFLVVLAAGLSALEDFQQRFVAHCAHARGLHLALLAVTGNARMTGANATLMQR</sequence>
<protein>
    <submittedName>
        <fullName evidence="1">Uncharacterized protein</fullName>
    </submittedName>
</protein>
<gene>
    <name evidence="1" type="ORF">LMG27952_02126</name>
</gene>
<dbReference type="EMBL" id="CAJHCQ010000004">
    <property type="protein sequence ID" value="CAD6528043.1"/>
    <property type="molecule type" value="Genomic_DNA"/>
</dbReference>
<dbReference type="Proteomes" id="UP000656319">
    <property type="component" value="Unassembled WGS sequence"/>
</dbReference>
<keyword evidence="2" id="KW-1185">Reference proteome</keyword>
<evidence type="ECO:0000313" key="2">
    <source>
        <dbReference type="Proteomes" id="UP000656319"/>
    </source>
</evidence>
<accession>A0ABM8NIX1</accession>
<reference evidence="1 2" key="1">
    <citation type="submission" date="2020-10" db="EMBL/GenBank/DDBJ databases">
        <authorList>
            <person name="Peeters C."/>
        </authorList>
    </citation>
    <scope>NUCLEOTIDE SEQUENCE [LARGE SCALE GENOMIC DNA]</scope>
    <source>
        <strain evidence="1 2">LMG 27952</strain>
    </source>
</reference>
<dbReference type="RefSeq" id="WP_201695845.1">
    <property type="nucleotide sequence ID" value="NZ_CAJHCQ010000004.1"/>
</dbReference>
<proteinExistence type="predicted"/>
<organism evidence="1 2">
    <name type="scientific">Paraburkholderia hiiakae</name>
    <dbReference type="NCBI Taxonomy" id="1081782"/>
    <lineage>
        <taxon>Bacteria</taxon>
        <taxon>Pseudomonadati</taxon>
        <taxon>Pseudomonadota</taxon>
        <taxon>Betaproteobacteria</taxon>
        <taxon>Burkholderiales</taxon>
        <taxon>Burkholderiaceae</taxon>
        <taxon>Paraburkholderia</taxon>
    </lineage>
</organism>
<comment type="caution">
    <text evidence="1">The sequence shown here is derived from an EMBL/GenBank/DDBJ whole genome shotgun (WGS) entry which is preliminary data.</text>
</comment>
<name>A0ABM8NIX1_9BURK</name>
<evidence type="ECO:0000313" key="1">
    <source>
        <dbReference type="EMBL" id="CAD6528043.1"/>
    </source>
</evidence>